<dbReference type="KEGG" id="npz:ACX27_13060"/>
<gene>
    <name evidence="2" type="ORF">ACX27_13060</name>
</gene>
<sequence length="410" mass="46585">MEIHPLERLQIQDGLLINAERWKRSHDYHRQRQNIHYQSLNEPGIVEGLGVSLIPAPKDVPSQYNDGRWLQIQPGIAIDVNGNPIVVPQQIDFHISADITEEKPRLIYLVLRYVDPDTLQRKQVSEFETETFRIDEKTTPPDAFEVELCRILLQPGLVTLENPQDVFYPSLNSLDFRYRKIARSRPTAVVKVAHLDTQETKEGNSFANLASLLRYTETLTCTLQGDEQIPRLNFPLLEPTIAINYDLLFVTGSEPLILNVQELANLKSYLDSGGVLLVESPTDAVDRLESILEITESLATPLEDLRRLDKHHPLRTKPFLFAALPVFNQKPMQILVAGGIVLVIGDLSLAWGLDEKLTLPRETIRTAQELGINILNFAWSRKRMTQLRQQTATPVSTKPDALKNIFNKLE</sequence>
<organism evidence="2 3">
    <name type="scientific">Nostoc piscinale CENA21</name>
    <dbReference type="NCBI Taxonomy" id="224013"/>
    <lineage>
        <taxon>Bacteria</taxon>
        <taxon>Bacillati</taxon>
        <taxon>Cyanobacteriota</taxon>
        <taxon>Cyanophyceae</taxon>
        <taxon>Nostocales</taxon>
        <taxon>Nostocaceae</taxon>
        <taxon>Nostoc</taxon>
    </lineage>
</organism>
<dbReference type="Pfam" id="PF13709">
    <property type="entry name" value="DUF4159"/>
    <property type="match status" value="1"/>
</dbReference>
<dbReference type="OrthoDB" id="529322at2"/>
<evidence type="ECO:0000313" key="3">
    <source>
        <dbReference type="Proteomes" id="UP000062645"/>
    </source>
</evidence>
<dbReference type="InterPro" id="IPR025297">
    <property type="entry name" value="DUF4159"/>
</dbReference>
<reference evidence="2 3" key="2">
    <citation type="journal article" date="2016" name="Genome Announc.">
        <title>Draft Genome Sequence of the N2-Fixing Cyanobacterium Nostoc piscinale CENA21, Isolated from the Brazilian Amazon Floodplain.</title>
        <authorList>
            <person name="Leao T."/>
            <person name="Guimaraes P.I."/>
            <person name="de Melo A.G."/>
            <person name="Ramos R.T."/>
            <person name="Leao P.N."/>
            <person name="Silva A."/>
            <person name="Fiore M.F."/>
            <person name="Schneider M.P."/>
        </authorList>
    </citation>
    <scope>NUCLEOTIDE SEQUENCE [LARGE SCALE GENOMIC DNA]</scope>
    <source>
        <strain evidence="2 3">CENA21</strain>
    </source>
</reference>
<evidence type="ECO:0000313" key="2">
    <source>
        <dbReference type="EMBL" id="ALF53557.1"/>
    </source>
</evidence>
<dbReference type="PATRIC" id="fig|224013.5.peg.3163"/>
<protein>
    <recommendedName>
        <fullName evidence="1">DUF4159 domain-containing protein</fullName>
    </recommendedName>
</protein>
<accession>A0A0M3V5F0</accession>
<dbReference type="STRING" id="224013.ACX27_13060"/>
<feature type="domain" description="DUF4159" evidence="1">
    <location>
        <begin position="243"/>
        <end position="378"/>
    </location>
</feature>
<name>A0A0M3V5F0_9NOSO</name>
<evidence type="ECO:0000259" key="1">
    <source>
        <dbReference type="Pfam" id="PF13709"/>
    </source>
</evidence>
<dbReference type="EMBL" id="CP012036">
    <property type="protein sequence ID" value="ALF53557.1"/>
    <property type="molecule type" value="Genomic_DNA"/>
</dbReference>
<dbReference type="Gene3D" id="3.40.50.12140">
    <property type="entry name" value="Domain of unknown function DUF4159"/>
    <property type="match status" value="1"/>
</dbReference>
<dbReference type="AlphaFoldDB" id="A0A0M3V5F0"/>
<dbReference type="RefSeq" id="WP_062293014.1">
    <property type="nucleotide sequence ID" value="NZ_CP012036.1"/>
</dbReference>
<keyword evidence="3" id="KW-1185">Reference proteome</keyword>
<dbReference type="Proteomes" id="UP000062645">
    <property type="component" value="Chromosome"/>
</dbReference>
<reference evidence="3" key="1">
    <citation type="submission" date="2015-07" db="EMBL/GenBank/DDBJ databases">
        <title>Genome Of Nitrogen-Fixing Cyanobacterium Nostoc piscinale CENA21 From Solimoes/Amazon River Floodplain Sediments And Comparative Genomics To Uncover Biosynthetic Natural Products Potential.</title>
        <authorList>
            <person name="Leao T.F."/>
            <person name="Leao P.N."/>
            <person name="Guimaraes P.I."/>
            <person name="de Melo A.G.C."/>
            <person name="Ramos R.T.J."/>
            <person name="Silva A."/>
            <person name="Fiore M.F."/>
            <person name="Schneider M.P.C."/>
        </authorList>
    </citation>
    <scope>NUCLEOTIDE SEQUENCE [LARGE SCALE GENOMIC DNA]</scope>
    <source>
        <strain evidence="3">CENA21</strain>
    </source>
</reference>
<proteinExistence type="predicted"/>